<gene>
    <name evidence="1" type="ORF">Danklef1_58</name>
</gene>
<keyword evidence="2" id="KW-1185">Reference proteome</keyword>
<dbReference type="Proteomes" id="UP000693794">
    <property type="component" value="Segment"/>
</dbReference>
<accession>A0A8E4ZJY4</accession>
<organism evidence="1 2">
    <name type="scientific">Polaribacter phage Danklef_1</name>
    <dbReference type="NCBI Taxonomy" id="2745646"/>
    <lineage>
        <taxon>Viruses</taxon>
        <taxon>Duplodnaviria</taxon>
        <taxon>Heunggongvirae</taxon>
        <taxon>Uroviricota</taxon>
        <taxon>Caudoviricetes</taxon>
        <taxon>Forsetiviridae</taxon>
        <taxon>Freyavirus</taxon>
        <taxon>Freyavirus danklef</taxon>
    </lineage>
</organism>
<dbReference type="EMBL" id="MT732458">
    <property type="protein sequence ID" value="QQV90541.1"/>
    <property type="molecule type" value="Genomic_DNA"/>
</dbReference>
<evidence type="ECO:0000313" key="2">
    <source>
        <dbReference type="Proteomes" id="UP000693794"/>
    </source>
</evidence>
<sequence length="114" mass="13498">METVKYNKRTSVKFETSKEFLTANKSLVLKTLKSEFIFKEFDLKTLAVDYFSYIQNSDYTRRFTFVYAKKDLVKAVGYSVKNFKEQYKTLREDSAAKNDFDEERKRAGFATKSF</sequence>
<proteinExistence type="predicted"/>
<evidence type="ECO:0000313" key="1">
    <source>
        <dbReference type="EMBL" id="QQV90541.1"/>
    </source>
</evidence>
<reference evidence="1" key="1">
    <citation type="submission" date="2020-07" db="EMBL/GenBank/DDBJ databases">
        <title>Highly diverse flavobacterial phages as mortality factor during North Sea spring blooms.</title>
        <authorList>
            <person name="Bartlau N."/>
            <person name="Wichels A."/>
            <person name="Krohne G."/>
            <person name="Adriaenssens E.M."/>
            <person name="Heins A."/>
            <person name="Fuchs B.M."/>
            <person name="Amann R."/>
            <person name="Moraru C."/>
        </authorList>
    </citation>
    <scope>NUCLEOTIDE SEQUENCE</scope>
</reference>
<protein>
    <submittedName>
        <fullName evidence="1">Uncharacterized protein</fullName>
    </submittedName>
</protein>
<name>A0A8E4ZJY4_9CAUD</name>